<name>A0A922HRX1_DERFA</name>
<dbReference type="Proteomes" id="UP000790347">
    <property type="component" value="Unassembled WGS sequence"/>
</dbReference>
<dbReference type="EMBL" id="ASGP02000006">
    <property type="protein sequence ID" value="KAH9501628.1"/>
    <property type="molecule type" value="Genomic_DNA"/>
</dbReference>
<organism evidence="2 3">
    <name type="scientific">Dermatophagoides farinae</name>
    <name type="common">American house dust mite</name>
    <dbReference type="NCBI Taxonomy" id="6954"/>
    <lineage>
        <taxon>Eukaryota</taxon>
        <taxon>Metazoa</taxon>
        <taxon>Ecdysozoa</taxon>
        <taxon>Arthropoda</taxon>
        <taxon>Chelicerata</taxon>
        <taxon>Arachnida</taxon>
        <taxon>Acari</taxon>
        <taxon>Acariformes</taxon>
        <taxon>Sarcoptiformes</taxon>
        <taxon>Astigmata</taxon>
        <taxon>Psoroptidia</taxon>
        <taxon>Analgoidea</taxon>
        <taxon>Pyroglyphidae</taxon>
        <taxon>Dermatophagoidinae</taxon>
        <taxon>Dermatophagoides</taxon>
    </lineage>
</organism>
<dbReference type="AlphaFoldDB" id="A0A922HRX1"/>
<proteinExistence type="predicted"/>
<protein>
    <submittedName>
        <fullName evidence="2">Uncharacterized protein</fullName>
    </submittedName>
</protein>
<gene>
    <name evidence="2" type="ORF">DERF_012464</name>
</gene>
<feature type="region of interest" description="Disordered" evidence="1">
    <location>
        <begin position="1"/>
        <end position="20"/>
    </location>
</feature>
<reference evidence="2" key="1">
    <citation type="submission" date="2013-05" db="EMBL/GenBank/DDBJ databases">
        <authorList>
            <person name="Yim A.K.Y."/>
            <person name="Chan T.F."/>
            <person name="Ji K.M."/>
            <person name="Liu X.Y."/>
            <person name="Zhou J.W."/>
            <person name="Li R.Q."/>
            <person name="Yang K.Y."/>
            <person name="Li J."/>
            <person name="Li M."/>
            <person name="Law P.T.W."/>
            <person name="Wu Y.L."/>
            <person name="Cai Z.L."/>
            <person name="Qin H."/>
            <person name="Bao Y."/>
            <person name="Leung R.K.K."/>
            <person name="Ng P.K.S."/>
            <person name="Zou J."/>
            <person name="Zhong X.J."/>
            <person name="Ran P.X."/>
            <person name="Zhong N.S."/>
            <person name="Liu Z.G."/>
            <person name="Tsui S.K.W."/>
        </authorList>
    </citation>
    <scope>NUCLEOTIDE SEQUENCE</scope>
    <source>
        <strain evidence="2">Derf</strain>
        <tissue evidence="2">Whole organism</tissue>
    </source>
</reference>
<reference evidence="2" key="2">
    <citation type="journal article" date="2022" name="Res Sq">
        <title>Comparative Genomics Reveals Insights into the Divergent Evolution of Astigmatic Mites and Household Pest Adaptations.</title>
        <authorList>
            <person name="Xiong Q."/>
            <person name="Wan A.T.-Y."/>
            <person name="Liu X.-Y."/>
            <person name="Fung C.S.-H."/>
            <person name="Xiao X."/>
            <person name="Malainual N."/>
            <person name="Hou J."/>
            <person name="Wang L."/>
            <person name="Wang M."/>
            <person name="Yang K."/>
            <person name="Cui Y."/>
            <person name="Leung E."/>
            <person name="Nong W."/>
            <person name="Shin S.-K."/>
            <person name="Au S."/>
            <person name="Jeong K.Y."/>
            <person name="Chew F.T."/>
            <person name="Hui J."/>
            <person name="Leung T.F."/>
            <person name="Tungtrongchitr A."/>
            <person name="Zhong N."/>
            <person name="Liu Z."/>
            <person name="Tsui S."/>
        </authorList>
    </citation>
    <scope>NUCLEOTIDE SEQUENCE</scope>
    <source>
        <strain evidence="2">Derf</strain>
        <tissue evidence="2">Whole organism</tissue>
    </source>
</reference>
<keyword evidence="3" id="KW-1185">Reference proteome</keyword>
<dbReference type="Pfam" id="PF03564">
    <property type="entry name" value="DUF1759"/>
    <property type="match status" value="1"/>
</dbReference>
<feature type="region of interest" description="Disordered" evidence="1">
    <location>
        <begin position="263"/>
        <end position="284"/>
    </location>
</feature>
<evidence type="ECO:0000256" key="1">
    <source>
        <dbReference type="SAM" id="MobiDB-lite"/>
    </source>
</evidence>
<comment type="caution">
    <text evidence="2">The sequence shown here is derived from an EMBL/GenBank/DDBJ whole genome shotgun (WGS) entry which is preliminary data.</text>
</comment>
<dbReference type="PANTHER" id="PTHR47331">
    <property type="entry name" value="PHD-TYPE DOMAIN-CONTAINING PROTEIN"/>
    <property type="match status" value="1"/>
</dbReference>
<dbReference type="PANTHER" id="PTHR47331:SF5">
    <property type="entry name" value="RIBONUCLEASE H"/>
    <property type="match status" value="1"/>
</dbReference>
<sequence length="543" mass="63554">MFQTPQGLTFRNTPPETDNQTVTPQMLQQVMQRLLETFQTPTATNMASTPLGQTTILPPIDRRKKYHGRNLDNINKFDGKARNFAEFIKSFDTFVGTTDIADDEKLVLLRKKLDEDSLNVVRGIENYEEAYTVLNKMYNNTAIVKRDIIQDIRALPTVRSYTQVDQMIKNLGVVRSRYNQLKKEPQQRTFLEFEFFSLVWNKFPKEVAEKSGEMADEPGRIHKFMKDAESYVQSWQKTLAAQESSNPTNETSRVRLHNTSVDNHYQSERESGFRTNAWGGPSLRQKPMGEAWRNNREQGYRQPQQQMATPGQWTSNRWQQQQQYFENRRLECMFCGKPHLSKNCPLTTKQRKQILIKEGRCIKCLGRTHETNQCMSDVDLVQARKLAFNTSQAAHKISKERIERKHKVLQLKEGDLVYENLTDESNKEKLESVFSGPFEIGNKISETTYEIKLPNKIERVHIGNWAPKRFLFMSWEWECGHKIKDWLANRSRIDQDLSTDCTNSIRDQRTEDRRMAEIDYCPFMELTINRLVRLVKTNQGPKK</sequence>
<dbReference type="InterPro" id="IPR005312">
    <property type="entry name" value="DUF1759"/>
</dbReference>
<evidence type="ECO:0000313" key="3">
    <source>
        <dbReference type="Proteomes" id="UP000790347"/>
    </source>
</evidence>
<evidence type="ECO:0000313" key="2">
    <source>
        <dbReference type="EMBL" id="KAH9501628.1"/>
    </source>
</evidence>
<accession>A0A922HRX1</accession>